<dbReference type="InterPro" id="IPR016053">
    <property type="entry name" value="Haem_Oase-like"/>
</dbReference>
<accession>A0A839T304</accession>
<dbReference type="GO" id="GO:0004392">
    <property type="term" value="F:heme oxygenase (decyclizing) activity"/>
    <property type="evidence" value="ECO:0007669"/>
    <property type="project" value="InterPro"/>
</dbReference>
<sequence length="186" mass="21027">MESLRTRLREISVAWHVQADGAFSSFPLDTQDGYRRFLEAHALALVPLEEALERRGIGRLLPDWMERRRRFVLTEDIQVLGGQIPTPARVELPENDAWLWGVAYVLEGSRMGSRMLGKKIHESDNAWAKKATGYLTHRQDEAIWPKFVACLEEAADRLDEHSAIAGTKQAFELFLQAGRAKAAQAS</sequence>
<reference evidence="1 2" key="1">
    <citation type="submission" date="2020-08" db="EMBL/GenBank/DDBJ databases">
        <title>Genomic Encyclopedia of Type Strains, Phase III (KMG-III): the genomes of soil and plant-associated and newly described type strains.</title>
        <authorList>
            <person name="Whitman W."/>
        </authorList>
    </citation>
    <scope>NUCLEOTIDE SEQUENCE [LARGE SCALE GENOMIC DNA]</scope>
    <source>
        <strain evidence="1 2">CECT 4462</strain>
    </source>
</reference>
<dbReference type="RefSeq" id="WP_183165059.1">
    <property type="nucleotide sequence ID" value="NZ_JACHXI010000001.1"/>
</dbReference>
<dbReference type="Proteomes" id="UP000549250">
    <property type="component" value="Unassembled WGS sequence"/>
</dbReference>
<dbReference type="Pfam" id="PF01126">
    <property type="entry name" value="Heme_oxygenase"/>
    <property type="match status" value="1"/>
</dbReference>
<protein>
    <submittedName>
        <fullName evidence="1">Heme oxygenase</fullName>
    </submittedName>
</protein>
<comment type="caution">
    <text evidence="1">The sequence shown here is derived from an EMBL/GenBank/DDBJ whole genome shotgun (WGS) entry which is preliminary data.</text>
</comment>
<dbReference type="EMBL" id="JACHXI010000001">
    <property type="protein sequence ID" value="MBB3102103.1"/>
    <property type="molecule type" value="Genomic_DNA"/>
</dbReference>
<name>A0A839T304_AZOMA</name>
<gene>
    <name evidence="1" type="ORF">FHR87_000463</name>
</gene>
<dbReference type="Gene3D" id="1.20.910.10">
    <property type="entry name" value="Heme oxygenase-like"/>
    <property type="match status" value="1"/>
</dbReference>
<dbReference type="SUPFAM" id="SSF48613">
    <property type="entry name" value="Heme oxygenase-like"/>
    <property type="match status" value="1"/>
</dbReference>
<keyword evidence="2" id="KW-1185">Reference proteome</keyword>
<proteinExistence type="predicted"/>
<evidence type="ECO:0000313" key="2">
    <source>
        <dbReference type="Proteomes" id="UP000549250"/>
    </source>
</evidence>
<dbReference type="CDD" id="cd19166">
    <property type="entry name" value="HemeO-bac"/>
    <property type="match status" value="1"/>
</dbReference>
<dbReference type="AlphaFoldDB" id="A0A839T304"/>
<organism evidence="1 2">
    <name type="scientific">Azomonas macrocytogenes</name>
    <name type="common">Azotobacter macrocytogenes</name>
    <dbReference type="NCBI Taxonomy" id="69962"/>
    <lineage>
        <taxon>Bacteria</taxon>
        <taxon>Pseudomonadati</taxon>
        <taxon>Pseudomonadota</taxon>
        <taxon>Gammaproteobacteria</taxon>
        <taxon>Pseudomonadales</taxon>
        <taxon>Pseudomonadaceae</taxon>
        <taxon>Azomonas</taxon>
    </lineage>
</organism>
<evidence type="ECO:0000313" key="1">
    <source>
        <dbReference type="EMBL" id="MBB3102103.1"/>
    </source>
</evidence>
<dbReference type="GO" id="GO:0006788">
    <property type="term" value="P:heme oxidation"/>
    <property type="evidence" value="ECO:0007669"/>
    <property type="project" value="InterPro"/>
</dbReference>
<dbReference type="InterPro" id="IPR016084">
    <property type="entry name" value="Haem_Oase-like_multi-hlx"/>
</dbReference>